<dbReference type="InterPro" id="IPR036271">
    <property type="entry name" value="Tet_transcr_reg_TetR-rel_C_sf"/>
</dbReference>
<dbReference type="Gene3D" id="1.10.357.10">
    <property type="entry name" value="Tetracycline Repressor, domain 2"/>
    <property type="match status" value="1"/>
</dbReference>
<dbReference type="Proteomes" id="UP000782519">
    <property type="component" value="Unassembled WGS sequence"/>
</dbReference>
<comment type="caution">
    <text evidence="6">The sequence shown here is derived from an EMBL/GenBank/DDBJ whole genome shotgun (WGS) entry which is preliminary data.</text>
</comment>
<gene>
    <name evidence="6" type="ORF">HZA66_15550</name>
</gene>
<evidence type="ECO:0000256" key="3">
    <source>
        <dbReference type="ARBA" id="ARBA00023163"/>
    </source>
</evidence>
<protein>
    <submittedName>
        <fullName evidence="6">TetR/AcrR family transcriptional regulator</fullName>
    </submittedName>
</protein>
<reference evidence="6" key="1">
    <citation type="submission" date="2020-07" db="EMBL/GenBank/DDBJ databases">
        <title>Huge and variable diversity of episymbiotic CPR bacteria and DPANN archaea in groundwater ecosystems.</title>
        <authorList>
            <person name="He C.Y."/>
            <person name="Keren R."/>
            <person name="Whittaker M."/>
            <person name="Farag I.F."/>
            <person name="Doudna J."/>
            <person name="Cate J.H.D."/>
            <person name="Banfield J.F."/>
        </authorList>
    </citation>
    <scope>NUCLEOTIDE SEQUENCE</scope>
    <source>
        <strain evidence="6">NC_groundwater_1818_Pr3_B-0.1um_66_35</strain>
    </source>
</reference>
<feature type="DNA-binding region" description="H-T-H motif" evidence="4">
    <location>
        <begin position="42"/>
        <end position="61"/>
    </location>
</feature>
<feature type="domain" description="HTH tetR-type" evidence="5">
    <location>
        <begin position="19"/>
        <end position="79"/>
    </location>
</feature>
<dbReference type="SUPFAM" id="SSF48498">
    <property type="entry name" value="Tetracyclin repressor-like, C-terminal domain"/>
    <property type="match status" value="1"/>
</dbReference>
<dbReference type="AlphaFoldDB" id="A0A933RY64"/>
<keyword evidence="3" id="KW-0804">Transcription</keyword>
<dbReference type="PANTHER" id="PTHR47506:SF3">
    <property type="entry name" value="HTH-TYPE TRANSCRIPTIONAL REGULATOR LMRA"/>
    <property type="match status" value="1"/>
</dbReference>
<accession>A0A933RY64</accession>
<dbReference type="GO" id="GO:0003677">
    <property type="term" value="F:DNA binding"/>
    <property type="evidence" value="ECO:0007669"/>
    <property type="project" value="UniProtKB-UniRule"/>
</dbReference>
<name>A0A933RY64_RHOPL</name>
<evidence type="ECO:0000313" key="7">
    <source>
        <dbReference type="Proteomes" id="UP000782519"/>
    </source>
</evidence>
<evidence type="ECO:0000256" key="4">
    <source>
        <dbReference type="PROSITE-ProRule" id="PRU00335"/>
    </source>
</evidence>
<organism evidence="6 7">
    <name type="scientific">Rhodopseudomonas palustris</name>
    <dbReference type="NCBI Taxonomy" id="1076"/>
    <lineage>
        <taxon>Bacteria</taxon>
        <taxon>Pseudomonadati</taxon>
        <taxon>Pseudomonadota</taxon>
        <taxon>Alphaproteobacteria</taxon>
        <taxon>Hyphomicrobiales</taxon>
        <taxon>Nitrobacteraceae</taxon>
        <taxon>Rhodopseudomonas</taxon>
    </lineage>
</organism>
<dbReference type="InterPro" id="IPR001647">
    <property type="entry name" value="HTH_TetR"/>
</dbReference>
<evidence type="ECO:0000256" key="1">
    <source>
        <dbReference type="ARBA" id="ARBA00023015"/>
    </source>
</evidence>
<dbReference type="SUPFAM" id="SSF46689">
    <property type="entry name" value="Homeodomain-like"/>
    <property type="match status" value="1"/>
</dbReference>
<evidence type="ECO:0000259" key="5">
    <source>
        <dbReference type="PROSITE" id="PS50977"/>
    </source>
</evidence>
<proteinExistence type="predicted"/>
<evidence type="ECO:0000256" key="2">
    <source>
        <dbReference type="ARBA" id="ARBA00023125"/>
    </source>
</evidence>
<dbReference type="PROSITE" id="PS50977">
    <property type="entry name" value="HTH_TETR_2"/>
    <property type="match status" value="1"/>
</dbReference>
<evidence type="ECO:0000313" key="6">
    <source>
        <dbReference type="EMBL" id="MBI5130856.1"/>
    </source>
</evidence>
<sequence length="200" mass="21435">MAQVAPQPTIDSPAPDVRISPRDRLIESARVLFCRYGINSVGVDAIIENAGTAKTTLYKLFGSKDGLVEAVLQREGQSWRSWFIDEIDGPGGSARERLARIGPALKSWFSRPDFYGCPFINAVGESDKADDRMRSLAIAHKTIVHDRLTALCAEAEIAEPAQVAHTLGLVIDGAIVMALVTRDAGAADVAGRACAAILPH</sequence>
<dbReference type="Pfam" id="PF16925">
    <property type="entry name" value="TetR_C_13"/>
    <property type="match status" value="1"/>
</dbReference>
<dbReference type="PRINTS" id="PR00455">
    <property type="entry name" value="HTHTETR"/>
</dbReference>
<dbReference type="InterPro" id="IPR011075">
    <property type="entry name" value="TetR_C"/>
</dbReference>
<dbReference type="InterPro" id="IPR009057">
    <property type="entry name" value="Homeodomain-like_sf"/>
</dbReference>
<dbReference type="Pfam" id="PF00440">
    <property type="entry name" value="TetR_N"/>
    <property type="match status" value="1"/>
</dbReference>
<dbReference type="PANTHER" id="PTHR47506">
    <property type="entry name" value="TRANSCRIPTIONAL REGULATORY PROTEIN"/>
    <property type="match status" value="1"/>
</dbReference>
<keyword evidence="2 4" id="KW-0238">DNA-binding</keyword>
<keyword evidence="1" id="KW-0805">Transcription regulation</keyword>
<dbReference type="EMBL" id="JACRJB010000045">
    <property type="protein sequence ID" value="MBI5130856.1"/>
    <property type="molecule type" value="Genomic_DNA"/>
</dbReference>